<dbReference type="PANTHER" id="PTHR34720">
    <property type="entry name" value="MICROCYSTIN DEPENDENT PROTEIN"/>
    <property type="match status" value="1"/>
</dbReference>
<organism evidence="1 2">
    <name type="scientific">Dokdonella soli</name>
    <dbReference type="NCBI Taxonomy" id="529810"/>
    <lineage>
        <taxon>Bacteria</taxon>
        <taxon>Pseudomonadati</taxon>
        <taxon>Pseudomonadota</taxon>
        <taxon>Gammaproteobacteria</taxon>
        <taxon>Lysobacterales</taxon>
        <taxon>Rhodanobacteraceae</taxon>
        <taxon>Dokdonella</taxon>
    </lineage>
</organism>
<protein>
    <recommendedName>
        <fullName evidence="3">MBG domain-containing protein</fullName>
    </recommendedName>
</protein>
<dbReference type="Proteomes" id="UP001501523">
    <property type="component" value="Unassembled WGS sequence"/>
</dbReference>
<evidence type="ECO:0008006" key="3">
    <source>
        <dbReference type="Google" id="ProtNLM"/>
    </source>
</evidence>
<gene>
    <name evidence="1" type="ORF">GCM10009105_06640</name>
</gene>
<evidence type="ECO:0000313" key="1">
    <source>
        <dbReference type="EMBL" id="GAA0707685.1"/>
    </source>
</evidence>
<name>A0ABP3TJP7_9GAMM</name>
<evidence type="ECO:0000313" key="2">
    <source>
        <dbReference type="Proteomes" id="UP001501523"/>
    </source>
</evidence>
<sequence length="480" mass="46280">MSFTGAGTCVIDANQAGNGSYNAAPQVQQSFAVGKGSQTISYTSTAPAAAVVGGATYHVTATGGASGNAVTFTIDAAASAVCSISASTVSFTAAGTCVIDANQVSSANYNAAPQAQQSFAVGKGSQTISFPAIATQTYSNGGTFALAATASSGLTVSFASTTPGVCTVSGTAATMVAAGSCTITANQSGNGNYNAAPQVSQNVTIGKASQAITYTSTAPVGAKVGGATYSVAATGGASGNAVTFAIDAAASSVCSIAGSTVSFIGAGTCVIDASQAGNANYNAAPQAQQSFAVGKGNQSITFTTTAPANAMAHGPTYTVAATASSGLPVTLTIDASASSVCALSGSAVSFTSIGTCVIDANQAGSGAYNPAPQAQQSFNVTVGPATQLVFTTQPFDVAAGNNLGTIAVTQKDAYGNTVSSSDTVSFAVSACGGSTNLGSAPLVNGVSTLSSGQRFYTIATGLQIAASSSSLNGTSQGFMS</sequence>
<accession>A0ABP3TJP7</accession>
<keyword evidence="2" id="KW-1185">Reference proteome</keyword>
<comment type="caution">
    <text evidence="1">The sequence shown here is derived from an EMBL/GenBank/DDBJ whole genome shotgun (WGS) entry which is preliminary data.</text>
</comment>
<reference evidence="2" key="1">
    <citation type="journal article" date="2019" name="Int. J. Syst. Evol. Microbiol.">
        <title>The Global Catalogue of Microorganisms (GCM) 10K type strain sequencing project: providing services to taxonomists for standard genome sequencing and annotation.</title>
        <authorList>
            <consortium name="The Broad Institute Genomics Platform"/>
            <consortium name="The Broad Institute Genome Sequencing Center for Infectious Disease"/>
            <person name="Wu L."/>
            <person name="Ma J."/>
        </authorList>
    </citation>
    <scope>NUCLEOTIDE SEQUENCE [LARGE SCALE GENOMIC DNA]</scope>
    <source>
        <strain evidence="2">JCM 15421</strain>
    </source>
</reference>
<dbReference type="EMBL" id="BAAAEU010000003">
    <property type="protein sequence ID" value="GAA0707685.1"/>
    <property type="molecule type" value="Genomic_DNA"/>
</dbReference>
<proteinExistence type="predicted"/>
<dbReference type="PANTHER" id="PTHR34720:SF9">
    <property type="entry name" value="BLR4714 PROTEIN"/>
    <property type="match status" value="1"/>
</dbReference>